<dbReference type="Proteomes" id="UP000007267">
    <property type="component" value="Unassembled WGS sequence"/>
</dbReference>
<dbReference type="AlphaFoldDB" id="K7FN00"/>
<dbReference type="GeneTree" id="ENSGT00390000014852"/>
<reference evidence="1" key="3">
    <citation type="submission" date="2025-08" db="UniProtKB">
        <authorList>
            <consortium name="Ensembl"/>
        </authorList>
    </citation>
    <scope>IDENTIFICATION</scope>
</reference>
<dbReference type="Ensembl" id="ENSPSIT00000009457.1">
    <property type="protein sequence ID" value="ENSPSIP00000009410.1"/>
    <property type="gene ID" value="ENSPSIG00000008558.1"/>
</dbReference>
<dbReference type="CDD" id="cd06565">
    <property type="entry name" value="GH20_GcnA-like"/>
    <property type="match status" value="1"/>
</dbReference>
<dbReference type="PANTHER" id="PTHR21040">
    <property type="entry name" value="BCDNA.GH04120"/>
    <property type="match status" value="1"/>
</dbReference>
<keyword evidence="2" id="KW-1185">Reference proteome</keyword>
<dbReference type="SUPFAM" id="SSF51445">
    <property type="entry name" value="(Trans)glycosidases"/>
    <property type="match status" value="1"/>
</dbReference>
<dbReference type="GO" id="GO:0015929">
    <property type="term" value="F:hexosaminidase activity"/>
    <property type="evidence" value="ECO:0007669"/>
    <property type="project" value="InterPro"/>
</dbReference>
<dbReference type="EMBL" id="AGCU01157169">
    <property type="status" value="NOT_ANNOTATED_CDS"/>
    <property type="molecule type" value="Genomic_DNA"/>
</dbReference>
<dbReference type="InterPro" id="IPR017853">
    <property type="entry name" value="GH"/>
</dbReference>
<dbReference type="Gene3D" id="3.20.20.80">
    <property type="entry name" value="Glycosidases"/>
    <property type="match status" value="1"/>
</dbReference>
<dbReference type="EMBL" id="AGCU01157173">
    <property type="status" value="NOT_ANNOTATED_CDS"/>
    <property type="molecule type" value="Genomic_DNA"/>
</dbReference>
<protein>
    <submittedName>
        <fullName evidence="1">Uncharacterized protein</fullName>
    </submittedName>
</protein>
<name>K7FN00_PELSI</name>
<accession>K7FN00</accession>
<dbReference type="PANTHER" id="PTHR21040:SF5">
    <property type="entry name" value="BETA-N-ACETYLHEXOSAMINIDASE"/>
    <property type="match status" value="1"/>
</dbReference>
<dbReference type="EMBL" id="AGCU01157176">
    <property type="status" value="NOT_ANNOTATED_CDS"/>
    <property type="molecule type" value="Genomic_DNA"/>
</dbReference>
<dbReference type="OMA" id="APVLWFY"/>
<dbReference type="EMBL" id="AGCU01157177">
    <property type="status" value="NOT_ANNOTATED_CDS"/>
    <property type="molecule type" value="Genomic_DNA"/>
</dbReference>
<evidence type="ECO:0000313" key="1">
    <source>
        <dbReference type="Ensembl" id="ENSPSIP00000009410.1"/>
    </source>
</evidence>
<dbReference type="InterPro" id="IPR038901">
    <property type="entry name" value="HEXDC-like"/>
</dbReference>
<dbReference type="HOGENOM" id="CLU_019666_1_1_1"/>
<dbReference type="EMBL" id="AGCU01157170">
    <property type="status" value="NOT_ANNOTATED_CDS"/>
    <property type="molecule type" value="Genomic_DNA"/>
</dbReference>
<organism evidence="1 2">
    <name type="scientific">Pelodiscus sinensis</name>
    <name type="common">Chinese softshell turtle</name>
    <name type="synonym">Trionyx sinensis</name>
    <dbReference type="NCBI Taxonomy" id="13735"/>
    <lineage>
        <taxon>Eukaryota</taxon>
        <taxon>Metazoa</taxon>
        <taxon>Chordata</taxon>
        <taxon>Craniata</taxon>
        <taxon>Vertebrata</taxon>
        <taxon>Euteleostomi</taxon>
        <taxon>Archelosauria</taxon>
        <taxon>Testudinata</taxon>
        <taxon>Testudines</taxon>
        <taxon>Cryptodira</taxon>
        <taxon>Trionychia</taxon>
        <taxon>Trionychidae</taxon>
        <taxon>Pelodiscus</taxon>
    </lineage>
</organism>
<dbReference type="STRING" id="13735.ENSPSIP00000009410"/>
<dbReference type="eggNOG" id="ENOG502QRCP">
    <property type="taxonomic scope" value="Eukaryota"/>
</dbReference>
<sequence length="466" mass="52639">KDFSTAEMRLVHLDLKGAAPKVSYLEQVFPLLSKLGANGILVEYEDMFPFKGELEILKSPYAYSRGEARLAIRLAPVASQKQAGSRCRQGRCRFILKHDKYQHLREVERFPNSLNPHAPDTLPLLKSLLSQVIDKHRHASWIHIGADEIVHLGEGLDSKTWLSRSGGDVGKMYLNHIQEVVNFIASQYQGLQVLLWDDMLRKISVGAIRESGIAKQAAPVLWFYAPDLDTEQIETLVSKYAESGFRTVWFASAFKGTTGPAQAWTPLSYHLKNHLSWLKVMQAMSKHPAVRLQGIALTGWQRLSPWASACPVLSPPLVPVLWPPPPPGGFTEATKKKILDTLGFRNIHLEESTCEGNGAFPGSEIYRMVEQINGQLKESVGKVLDEESAIKGWFSQYHRKHRFGNPRNLETLGSKVLNLQAGRNQAFWALASRLLGLSFPDTVEEWMEENVNPYMDRLRKFVRDYK</sequence>
<dbReference type="EMBL" id="AGCU01157171">
    <property type="status" value="NOT_ANNOTATED_CDS"/>
    <property type="molecule type" value="Genomic_DNA"/>
</dbReference>
<evidence type="ECO:0000313" key="2">
    <source>
        <dbReference type="Proteomes" id="UP000007267"/>
    </source>
</evidence>
<dbReference type="EMBL" id="AGCU01157178">
    <property type="status" value="NOT_ANNOTATED_CDS"/>
    <property type="molecule type" value="Genomic_DNA"/>
</dbReference>
<reference evidence="1" key="4">
    <citation type="submission" date="2025-09" db="UniProtKB">
        <authorList>
            <consortium name="Ensembl"/>
        </authorList>
    </citation>
    <scope>IDENTIFICATION</scope>
</reference>
<reference evidence="2" key="1">
    <citation type="submission" date="2011-10" db="EMBL/GenBank/DDBJ databases">
        <authorList>
            <consortium name="Soft-shell Turtle Genome Consortium"/>
        </authorList>
    </citation>
    <scope>NUCLEOTIDE SEQUENCE [LARGE SCALE GENOMIC DNA]</scope>
    <source>
        <strain evidence="2">Daiwa-1</strain>
    </source>
</reference>
<dbReference type="EMBL" id="AGCU01157174">
    <property type="status" value="NOT_ANNOTATED_CDS"/>
    <property type="molecule type" value="Genomic_DNA"/>
</dbReference>
<dbReference type="EMBL" id="AGCU01157172">
    <property type="status" value="NOT_ANNOTATED_CDS"/>
    <property type="molecule type" value="Genomic_DNA"/>
</dbReference>
<reference evidence="2" key="2">
    <citation type="journal article" date="2013" name="Nat. Genet.">
        <title>The draft genomes of soft-shell turtle and green sea turtle yield insights into the development and evolution of the turtle-specific body plan.</title>
        <authorList>
            <person name="Wang Z."/>
            <person name="Pascual-Anaya J."/>
            <person name="Zadissa A."/>
            <person name="Li W."/>
            <person name="Niimura Y."/>
            <person name="Huang Z."/>
            <person name="Li C."/>
            <person name="White S."/>
            <person name="Xiong Z."/>
            <person name="Fang D."/>
            <person name="Wang B."/>
            <person name="Ming Y."/>
            <person name="Chen Y."/>
            <person name="Zheng Y."/>
            <person name="Kuraku S."/>
            <person name="Pignatelli M."/>
            <person name="Herrero J."/>
            <person name="Beal K."/>
            <person name="Nozawa M."/>
            <person name="Li Q."/>
            <person name="Wang J."/>
            <person name="Zhang H."/>
            <person name="Yu L."/>
            <person name="Shigenobu S."/>
            <person name="Wang J."/>
            <person name="Liu J."/>
            <person name="Flicek P."/>
            <person name="Searle S."/>
            <person name="Wang J."/>
            <person name="Kuratani S."/>
            <person name="Yin Y."/>
            <person name="Aken B."/>
            <person name="Zhang G."/>
            <person name="Irie N."/>
        </authorList>
    </citation>
    <scope>NUCLEOTIDE SEQUENCE [LARGE SCALE GENOMIC DNA]</scope>
    <source>
        <strain evidence="2">Daiwa-1</strain>
    </source>
</reference>
<proteinExistence type="predicted"/>
<dbReference type="EMBL" id="AGCU01157175">
    <property type="status" value="NOT_ANNOTATED_CDS"/>
    <property type="molecule type" value="Genomic_DNA"/>
</dbReference>